<sequence length="34" mass="4013">FDMSAYEDYLAGKLQNYEYPRALIDDAMKEIPQL</sequence>
<organism evidence="1">
    <name type="scientific">marine sediment metagenome</name>
    <dbReference type="NCBI Taxonomy" id="412755"/>
    <lineage>
        <taxon>unclassified sequences</taxon>
        <taxon>metagenomes</taxon>
        <taxon>ecological metagenomes</taxon>
    </lineage>
</organism>
<protein>
    <submittedName>
        <fullName evidence="1">Uncharacterized protein</fullName>
    </submittedName>
</protein>
<evidence type="ECO:0000313" key="1">
    <source>
        <dbReference type="EMBL" id="KKL93440.1"/>
    </source>
</evidence>
<accession>A0A0F9II02</accession>
<feature type="non-terminal residue" evidence="1">
    <location>
        <position position="1"/>
    </location>
</feature>
<gene>
    <name evidence="1" type="ORF">LCGC14_1874650</name>
</gene>
<reference evidence="1" key="1">
    <citation type="journal article" date="2015" name="Nature">
        <title>Complex archaea that bridge the gap between prokaryotes and eukaryotes.</title>
        <authorList>
            <person name="Spang A."/>
            <person name="Saw J.H."/>
            <person name="Jorgensen S.L."/>
            <person name="Zaremba-Niedzwiedzka K."/>
            <person name="Martijn J."/>
            <person name="Lind A.E."/>
            <person name="van Eijk R."/>
            <person name="Schleper C."/>
            <person name="Guy L."/>
            <person name="Ettema T.J."/>
        </authorList>
    </citation>
    <scope>NUCLEOTIDE SEQUENCE</scope>
</reference>
<dbReference type="AlphaFoldDB" id="A0A0F9II02"/>
<name>A0A0F9II02_9ZZZZ</name>
<dbReference type="EMBL" id="LAZR01019187">
    <property type="protein sequence ID" value="KKL93440.1"/>
    <property type="molecule type" value="Genomic_DNA"/>
</dbReference>
<comment type="caution">
    <text evidence="1">The sequence shown here is derived from an EMBL/GenBank/DDBJ whole genome shotgun (WGS) entry which is preliminary data.</text>
</comment>
<proteinExistence type="predicted"/>